<dbReference type="Proteomes" id="UP001589798">
    <property type="component" value="Unassembled WGS sequence"/>
</dbReference>
<evidence type="ECO:0000313" key="1">
    <source>
        <dbReference type="EMBL" id="MFC0205324.1"/>
    </source>
</evidence>
<keyword evidence="2" id="KW-1185">Reference proteome</keyword>
<evidence type="ECO:0000313" key="2">
    <source>
        <dbReference type="Proteomes" id="UP001589798"/>
    </source>
</evidence>
<dbReference type="RefSeq" id="WP_379488060.1">
    <property type="nucleotide sequence ID" value="NZ_JBHLWK010000016.1"/>
</dbReference>
<reference evidence="1 2" key="1">
    <citation type="submission" date="2024-09" db="EMBL/GenBank/DDBJ databases">
        <authorList>
            <person name="Sun Q."/>
            <person name="Mori K."/>
        </authorList>
    </citation>
    <scope>NUCLEOTIDE SEQUENCE [LARGE SCALE GENOMIC DNA]</scope>
    <source>
        <strain evidence="1 2">CCM 7706</strain>
    </source>
</reference>
<proteinExistence type="predicted"/>
<name>A0ABV6CY53_9SPHN</name>
<gene>
    <name evidence="1" type="ORF">ACFFJC_13720</name>
</gene>
<sequence length="106" mass="11843">MSRHELIPLPDTHAIGGAVGWDRPLQTFFAQVYRIENGEETAFIWEGLDFRELKTPAEALRVVAPYCALPEGLAQALEVDRLKTSGTWDGAAQLDAKRFMNGRNQT</sequence>
<accession>A0ABV6CY53</accession>
<comment type="caution">
    <text evidence="1">The sequence shown here is derived from an EMBL/GenBank/DDBJ whole genome shotgun (WGS) entry which is preliminary data.</text>
</comment>
<protein>
    <submittedName>
        <fullName evidence="1">Uncharacterized protein</fullName>
    </submittedName>
</protein>
<dbReference type="EMBL" id="JBHLWK010000016">
    <property type="protein sequence ID" value="MFC0205324.1"/>
    <property type="molecule type" value="Genomic_DNA"/>
</dbReference>
<organism evidence="1 2">
    <name type="scientific">Novosphingobium soli</name>
    <dbReference type="NCBI Taxonomy" id="574956"/>
    <lineage>
        <taxon>Bacteria</taxon>
        <taxon>Pseudomonadati</taxon>
        <taxon>Pseudomonadota</taxon>
        <taxon>Alphaproteobacteria</taxon>
        <taxon>Sphingomonadales</taxon>
        <taxon>Sphingomonadaceae</taxon>
        <taxon>Novosphingobium</taxon>
    </lineage>
</organism>